<protein>
    <submittedName>
        <fullName evidence="1">Uncharacterized protein</fullName>
    </submittedName>
</protein>
<proteinExistence type="predicted"/>
<organism evidence="1 2">
    <name type="scientific">Nitrosomonas halophila</name>
    <dbReference type="NCBI Taxonomy" id="44576"/>
    <lineage>
        <taxon>Bacteria</taxon>
        <taxon>Pseudomonadati</taxon>
        <taxon>Pseudomonadota</taxon>
        <taxon>Betaproteobacteria</taxon>
        <taxon>Nitrosomonadales</taxon>
        <taxon>Nitrosomonadaceae</taxon>
        <taxon>Nitrosomonas</taxon>
    </lineage>
</organism>
<dbReference type="RefSeq" id="WP_090415897.1">
    <property type="nucleotide sequence ID" value="NZ_FNOY01000117.1"/>
</dbReference>
<keyword evidence="2" id="KW-1185">Reference proteome</keyword>
<dbReference type="AlphaFoldDB" id="A0A1H3PW55"/>
<evidence type="ECO:0000313" key="1">
    <source>
        <dbReference type="EMBL" id="SDZ05552.1"/>
    </source>
</evidence>
<reference evidence="1 2" key="1">
    <citation type="submission" date="2016-10" db="EMBL/GenBank/DDBJ databases">
        <authorList>
            <person name="de Groot N.N."/>
        </authorList>
    </citation>
    <scope>NUCLEOTIDE SEQUENCE [LARGE SCALE GENOMIC DNA]</scope>
    <source>
        <strain evidence="1 2">Nm1</strain>
    </source>
</reference>
<evidence type="ECO:0000313" key="2">
    <source>
        <dbReference type="Proteomes" id="UP000198640"/>
    </source>
</evidence>
<gene>
    <name evidence="1" type="ORF">SAMN05421881_11171</name>
</gene>
<dbReference type="EMBL" id="FNOY01000117">
    <property type="protein sequence ID" value="SDZ05552.1"/>
    <property type="molecule type" value="Genomic_DNA"/>
</dbReference>
<accession>A0A1H3PW55</accession>
<sequence>MPCEAHKILWTGGWDSTFRILYLALHGSREIQPYYLYFETRYSSALELEAIELIQKLFRERFPNAARRITRPIVIKGDDLPQDEELHQAYITLRERSYLGDQYLSIARFATRFGLRSLELCIHKDDRAHKFISPK</sequence>
<dbReference type="Proteomes" id="UP000198640">
    <property type="component" value="Unassembled WGS sequence"/>
</dbReference>
<name>A0A1H3PW55_9PROT</name>
<dbReference type="STRING" id="44576.SAMN05421881_11171"/>